<comment type="caution">
    <text evidence="1">The sequence shown here is derived from an EMBL/GenBank/DDBJ whole genome shotgun (WGS) entry which is preliminary data.</text>
</comment>
<sequence length="387" mass="44679">MIASLFYSLLLSSSQPLQLGTNVPVTSPTNATRQAHCILQQMRQPYQLQTLPWLRAKQEVRMQRLDGYFTAILLPEMQHYGELSAPMFLENWYWFTHPDSLGIPTTSLRYGVIRGSHQANWFEVMNIQPAVEVNTLSELLQVLHRHRIDRVLLDLEDFEHTTAQLAIDPRHYKSEFFRYVPLGLFISYRFLQQQPDFIRQFNQYIHRCAQSPFALSPIEQERILHYFLPLATQLASNTELRAAVLASNQQPMPVSELHRLDQQWMDEVEQLTPKLGEHMLAEPLSQFLVQWQAQQQGLVTEIILTDQQGKNVAISAVTSDFWQGNEAKFLNVYQQTAPYFLDAVVFDASTQRFQVQLSLAVTDSNNRHIGVLTLGIDVEQALRRQNG</sequence>
<dbReference type="RefSeq" id="WP_330129842.1">
    <property type="nucleotide sequence ID" value="NZ_JAUHLI010000016.1"/>
</dbReference>
<dbReference type="SUPFAM" id="SSF53850">
    <property type="entry name" value="Periplasmic binding protein-like II"/>
    <property type="match status" value="1"/>
</dbReference>
<dbReference type="EMBL" id="JAUHLI010000016">
    <property type="protein sequence ID" value="MEE2002797.1"/>
    <property type="molecule type" value="Genomic_DNA"/>
</dbReference>
<organism evidence="1 2">
    <name type="scientific">Alkalimonas cellulosilytica</name>
    <dbReference type="NCBI Taxonomy" id="3058395"/>
    <lineage>
        <taxon>Bacteria</taxon>
        <taxon>Pseudomonadati</taxon>
        <taxon>Pseudomonadota</taxon>
        <taxon>Gammaproteobacteria</taxon>
        <taxon>Alkalimonas</taxon>
    </lineage>
</organism>
<gene>
    <name evidence="1" type="ORF">QWY20_15155</name>
</gene>
<accession>A0ABU7J9Y9</accession>
<protein>
    <submittedName>
        <fullName evidence="1">Cellulose-binding family II protein</fullName>
    </submittedName>
</protein>
<reference evidence="1 2" key="1">
    <citation type="submission" date="2023-07" db="EMBL/GenBank/DDBJ databases">
        <title>Alkalimonas sp., MEB108 novel, alkaliphilic bacterium isolated from Lonar Lake, India.</title>
        <authorList>
            <person name="Joshi A."/>
            <person name="Thite S."/>
        </authorList>
    </citation>
    <scope>NUCLEOTIDE SEQUENCE [LARGE SCALE GENOMIC DNA]</scope>
    <source>
        <strain evidence="1 2">MEB108</strain>
    </source>
</reference>
<proteinExistence type="predicted"/>
<evidence type="ECO:0000313" key="2">
    <source>
        <dbReference type="Proteomes" id="UP001336314"/>
    </source>
</evidence>
<dbReference type="Proteomes" id="UP001336314">
    <property type="component" value="Unassembled WGS sequence"/>
</dbReference>
<keyword evidence="2" id="KW-1185">Reference proteome</keyword>
<evidence type="ECO:0000313" key="1">
    <source>
        <dbReference type="EMBL" id="MEE2002797.1"/>
    </source>
</evidence>
<name>A0ABU7J9Y9_9GAMM</name>